<evidence type="ECO:0000256" key="4">
    <source>
        <dbReference type="ARBA" id="ARBA00023212"/>
    </source>
</evidence>
<dbReference type="PANTHER" id="PTHR12086">
    <property type="entry name" value="EF-HAND DOMAIN C-TERMINAL CONTAINING PROTEIN"/>
    <property type="match status" value="1"/>
</dbReference>
<feature type="domain" description="DM10" evidence="6">
    <location>
        <begin position="237"/>
        <end position="355"/>
    </location>
</feature>
<dbReference type="OrthoDB" id="10255210at2759"/>
<keyword evidence="5" id="KW-0966">Cell projection</keyword>
<dbReference type="GO" id="GO:0043014">
    <property type="term" value="F:alpha-tubulin binding"/>
    <property type="evidence" value="ECO:0007669"/>
    <property type="project" value="TreeGrafter"/>
</dbReference>
<sequence>MNQSLPLLPGYSFRDLTKTHFGYPTTLVYSKGVPLSQPIFSTSTKNALHLLDVQNKVLDREKAAELTYGPKRSPQKAVELPRYLALDKKVLRFSGFIREDVHDWSREEYRIRPVKVLYYLQDDTMEVIEPKIPNSGLMQGTLLKRHAFPHPRGKGRKYLWKDLNLRMDVLVYSTIIHITDCDQWTKEYLIDAGIELNEPEPIPPDPHQQEKLNIKRCKETKPVNLQDEKLYKFLTCDRKILRFYGMWQDILSEPLEMRRVIIQVITDDSMEVLEDHARNCGREPCKVLIRKQKIPLDRNELSESFPKSYLEIADGDLRFFQPQDLMTGKDIVVLGKKIFLYDCDEFTRHYYKTHFGVEDMESIAVAEKPKPIAPRVFPPHAGIGNWEDSLQNCLSLVPKPPKKDLLKELHFSGVILRYKAELITPLEYDKTRRFVITFYPCDDTVTINEESIPNSGFPGGPFLKRNKLVKPETGVPLNPEIYEAKDFHIGAEIRASGKLFKLVDADRFVLHFMEQHPEIYPENLIEIHRKSTTEELPSSDAELKERKDLLCMMRDDVIKKFGTSPYPLPSCLEPAFDLQYREKMNEEFYCANMPISPELLKKVGCHALLVRN</sequence>
<dbReference type="PANTHER" id="PTHR12086:SF9">
    <property type="entry name" value="EF-HAND DOMAIN-CONTAINING PROTEIN 1"/>
    <property type="match status" value="1"/>
</dbReference>
<dbReference type="GO" id="GO:0000281">
    <property type="term" value="P:mitotic cytokinesis"/>
    <property type="evidence" value="ECO:0007669"/>
    <property type="project" value="TreeGrafter"/>
</dbReference>
<evidence type="ECO:0000256" key="1">
    <source>
        <dbReference type="ARBA" id="ARBA00004430"/>
    </source>
</evidence>
<dbReference type="SMART" id="SM00676">
    <property type="entry name" value="DM10"/>
    <property type="match status" value="3"/>
</dbReference>
<organism evidence="7 8">
    <name type="scientific">Trichonephila inaurata madagascariensis</name>
    <dbReference type="NCBI Taxonomy" id="2747483"/>
    <lineage>
        <taxon>Eukaryota</taxon>
        <taxon>Metazoa</taxon>
        <taxon>Ecdysozoa</taxon>
        <taxon>Arthropoda</taxon>
        <taxon>Chelicerata</taxon>
        <taxon>Arachnida</taxon>
        <taxon>Araneae</taxon>
        <taxon>Araneomorphae</taxon>
        <taxon>Entelegynae</taxon>
        <taxon>Araneoidea</taxon>
        <taxon>Nephilidae</taxon>
        <taxon>Trichonephila</taxon>
        <taxon>Trichonephila inaurata</taxon>
    </lineage>
</organism>
<comment type="subcellular location">
    <subcellularLocation>
        <location evidence="1">Cytoplasm</location>
        <location evidence="1">Cytoskeleton</location>
        <location evidence="1">Cilium axoneme</location>
    </subcellularLocation>
</comment>
<accession>A0A8X7BWI8</accession>
<dbReference type="InterPro" id="IPR040193">
    <property type="entry name" value="EFHC1/EFHC2/EFHB"/>
</dbReference>
<dbReference type="FunFam" id="2.30.29.170:FF:000002">
    <property type="entry name" value="EF-hand domain (C-terminal) containing 1"/>
    <property type="match status" value="1"/>
</dbReference>
<proteinExistence type="predicted"/>
<evidence type="ECO:0000256" key="2">
    <source>
        <dbReference type="ARBA" id="ARBA00022490"/>
    </source>
</evidence>
<comment type="caution">
    <text evidence="7">The sequence shown here is derived from an EMBL/GenBank/DDBJ whole genome shotgun (WGS) entry which is preliminary data.</text>
</comment>
<dbReference type="FunFam" id="2.30.29.170:FF:000004">
    <property type="entry name" value="EF-hand domain containing 2"/>
    <property type="match status" value="1"/>
</dbReference>
<keyword evidence="2" id="KW-0963">Cytoplasm</keyword>
<dbReference type="PROSITE" id="PS51336">
    <property type="entry name" value="DM10"/>
    <property type="match status" value="3"/>
</dbReference>
<dbReference type="Pfam" id="PF06565">
    <property type="entry name" value="DM10_dom"/>
    <property type="match status" value="3"/>
</dbReference>
<feature type="domain" description="DM10" evidence="6">
    <location>
        <begin position="87"/>
        <end position="193"/>
    </location>
</feature>
<dbReference type="InterPro" id="IPR006602">
    <property type="entry name" value="DM10_dom"/>
</dbReference>
<reference evidence="7" key="1">
    <citation type="submission" date="2020-08" db="EMBL/GenBank/DDBJ databases">
        <title>Multicomponent nature underlies the extraordinary mechanical properties of spider dragline silk.</title>
        <authorList>
            <person name="Kono N."/>
            <person name="Nakamura H."/>
            <person name="Mori M."/>
            <person name="Yoshida Y."/>
            <person name="Ohtoshi R."/>
            <person name="Malay A.D."/>
            <person name="Moran D.A.P."/>
            <person name="Tomita M."/>
            <person name="Numata K."/>
            <person name="Arakawa K."/>
        </authorList>
    </citation>
    <scope>NUCLEOTIDE SEQUENCE</scope>
</reference>
<protein>
    <submittedName>
        <fullName evidence="7">EF-hand domain-containing protein 1</fullName>
    </submittedName>
</protein>
<dbReference type="Proteomes" id="UP000886998">
    <property type="component" value="Unassembled WGS sequence"/>
</dbReference>
<dbReference type="GO" id="GO:0007052">
    <property type="term" value="P:mitotic spindle organization"/>
    <property type="evidence" value="ECO:0007669"/>
    <property type="project" value="TreeGrafter"/>
</dbReference>
<name>A0A8X7BWI8_9ARAC</name>
<dbReference type="Gene3D" id="2.30.29.170">
    <property type="match status" value="3"/>
</dbReference>
<dbReference type="GO" id="GO:0005930">
    <property type="term" value="C:axoneme"/>
    <property type="evidence" value="ECO:0007669"/>
    <property type="project" value="UniProtKB-SubCell"/>
</dbReference>
<dbReference type="GO" id="GO:0060285">
    <property type="term" value="P:cilium-dependent cell motility"/>
    <property type="evidence" value="ECO:0007669"/>
    <property type="project" value="TreeGrafter"/>
</dbReference>
<keyword evidence="8" id="KW-1185">Reference proteome</keyword>
<dbReference type="AlphaFoldDB" id="A0A8X7BWI8"/>
<evidence type="ECO:0000313" key="8">
    <source>
        <dbReference type="Proteomes" id="UP000886998"/>
    </source>
</evidence>
<evidence type="ECO:0000256" key="3">
    <source>
        <dbReference type="ARBA" id="ARBA00022737"/>
    </source>
</evidence>
<evidence type="ECO:0000313" key="7">
    <source>
        <dbReference type="EMBL" id="GFY44539.1"/>
    </source>
</evidence>
<feature type="domain" description="DM10" evidence="6">
    <location>
        <begin position="412"/>
        <end position="517"/>
    </location>
</feature>
<evidence type="ECO:0000259" key="6">
    <source>
        <dbReference type="PROSITE" id="PS51336"/>
    </source>
</evidence>
<keyword evidence="3" id="KW-0677">Repeat</keyword>
<dbReference type="GO" id="GO:0072686">
    <property type="term" value="C:mitotic spindle"/>
    <property type="evidence" value="ECO:0007669"/>
    <property type="project" value="TreeGrafter"/>
</dbReference>
<evidence type="ECO:0000256" key="5">
    <source>
        <dbReference type="ARBA" id="ARBA00023273"/>
    </source>
</evidence>
<keyword evidence="4" id="KW-0206">Cytoskeleton</keyword>
<dbReference type="EMBL" id="BMAV01004284">
    <property type="protein sequence ID" value="GFY44539.1"/>
    <property type="molecule type" value="Genomic_DNA"/>
</dbReference>
<gene>
    <name evidence="7" type="primary">Efhc1</name>
    <name evidence="7" type="ORF">TNIN_332691</name>
</gene>